<dbReference type="SUPFAM" id="SSF51905">
    <property type="entry name" value="FAD/NAD(P)-binding domain"/>
    <property type="match status" value="1"/>
</dbReference>
<reference evidence="6 7" key="1">
    <citation type="submission" date="2018-08" db="EMBL/GenBank/DDBJ databases">
        <title>Genomic Encyclopedia of Archaeal and Bacterial Type Strains, Phase II (KMG-II): from individual species to whole genera.</title>
        <authorList>
            <person name="Goeker M."/>
        </authorList>
    </citation>
    <scope>NUCLEOTIDE SEQUENCE [LARGE SCALE GENOMIC DNA]</scope>
    <source>
        <strain evidence="6 7">DSM 17099</strain>
    </source>
</reference>
<dbReference type="SUPFAM" id="SSF56425">
    <property type="entry name" value="Succinate dehydrogenase/fumarate reductase flavoprotein, catalytic domain"/>
    <property type="match status" value="1"/>
</dbReference>
<keyword evidence="2" id="KW-0285">Flavoprotein</keyword>
<sequence>MKRYDVIVVGGGPGGLAAAASAVEAGGIVLLIESLDTLGGNASHSTGYLVMVGTALQRQHQVSDSVADFMADGERQIRLELENGPMIWDRELTELYARESAATYDELTAMGVRFSRLLAKPSQHRNDRMHALEDPAQLGAAYAARLETLGVEVLYNTDVTRLITTEGRATGVAFETRGAGGSPRTGSAGAQRGVILATGGYQGSYELRRRHQKAEEINGYLSGVRSCRGMGHVLGAAMGGDLINMDYIQPMIVIPSLLAEDAIAVNRAGERFHDETGKYGDRVKGLAAQPGGTGHYIIDAATFRTKSALVATMPEPPIEAPTLSALAEAIDCDPATLQTTVKTWNGFLAGGAQTDPVTGRTILPKGRRPLRDAPFYALRMVRATTFTWGGFAVTRDMQVVDVMGDPVDGLFAVGDTTGGINVISGMGGTHIASALVQGRLAGRAAVAGPSALPHLTAPAQSRPFEAKTLPKMVLFDLNTPEPDR</sequence>
<dbReference type="AlphaFoldDB" id="A0A3D9XYG9"/>
<dbReference type="InterPro" id="IPR036188">
    <property type="entry name" value="FAD/NAD-bd_sf"/>
</dbReference>
<evidence type="ECO:0000313" key="6">
    <source>
        <dbReference type="EMBL" id="REF73312.1"/>
    </source>
</evidence>
<keyword evidence="3" id="KW-0274">FAD</keyword>
<dbReference type="Proteomes" id="UP000256941">
    <property type="component" value="Unassembled WGS sequence"/>
</dbReference>
<accession>A0A3D9XYG9</accession>
<organism evidence="6 7">
    <name type="scientific">Paracoccus versutus</name>
    <name type="common">Thiobacillus versutus</name>
    <dbReference type="NCBI Taxonomy" id="34007"/>
    <lineage>
        <taxon>Bacteria</taxon>
        <taxon>Pseudomonadati</taxon>
        <taxon>Pseudomonadota</taxon>
        <taxon>Alphaproteobacteria</taxon>
        <taxon>Rhodobacterales</taxon>
        <taxon>Paracoccaceae</taxon>
        <taxon>Paracoccus</taxon>
    </lineage>
</organism>
<dbReference type="InterPro" id="IPR027477">
    <property type="entry name" value="Succ_DH/fumarate_Rdtase_cat_sf"/>
</dbReference>
<dbReference type="EMBL" id="QTUJ01000001">
    <property type="protein sequence ID" value="REF73312.1"/>
    <property type="molecule type" value="Genomic_DNA"/>
</dbReference>
<dbReference type="InterPro" id="IPR050315">
    <property type="entry name" value="FAD-oxidoreductase_2"/>
</dbReference>
<dbReference type="PANTHER" id="PTHR43400">
    <property type="entry name" value="FUMARATE REDUCTASE"/>
    <property type="match status" value="1"/>
</dbReference>
<evidence type="ECO:0000256" key="2">
    <source>
        <dbReference type="ARBA" id="ARBA00022630"/>
    </source>
</evidence>
<dbReference type="Gene3D" id="3.90.700.10">
    <property type="entry name" value="Succinate dehydrogenase/fumarate reductase flavoprotein, catalytic domain"/>
    <property type="match status" value="1"/>
</dbReference>
<evidence type="ECO:0000313" key="7">
    <source>
        <dbReference type="Proteomes" id="UP000256941"/>
    </source>
</evidence>
<comment type="caution">
    <text evidence="6">The sequence shown here is derived from an EMBL/GenBank/DDBJ whole genome shotgun (WGS) entry which is preliminary data.</text>
</comment>
<dbReference type="PRINTS" id="PR00368">
    <property type="entry name" value="FADPNR"/>
</dbReference>
<protein>
    <submittedName>
        <fullName evidence="6">Fumarate reductase flavoprotein subunit</fullName>
    </submittedName>
</protein>
<comment type="cofactor">
    <cofactor evidence="1">
        <name>FAD</name>
        <dbReference type="ChEBI" id="CHEBI:57692"/>
    </cofactor>
</comment>
<proteinExistence type="predicted"/>
<dbReference type="Pfam" id="PF00890">
    <property type="entry name" value="FAD_binding_2"/>
    <property type="match status" value="1"/>
</dbReference>
<evidence type="ECO:0000259" key="5">
    <source>
        <dbReference type="Pfam" id="PF00890"/>
    </source>
</evidence>
<feature type="domain" description="FAD-dependent oxidoreductase 2 FAD-binding" evidence="5">
    <location>
        <begin position="5"/>
        <end position="429"/>
    </location>
</feature>
<dbReference type="InterPro" id="IPR003953">
    <property type="entry name" value="FAD-dep_OxRdtase_2_FAD-bd"/>
</dbReference>
<evidence type="ECO:0000256" key="1">
    <source>
        <dbReference type="ARBA" id="ARBA00001974"/>
    </source>
</evidence>
<gene>
    <name evidence="6" type="ORF">BDD41_1862</name>
</gene>
<dbReference type="PANTHER" id="PTHR43400:SF7">
    <property type="entry name" value="FAD-DEPENDENT OXIDOREDUCTASE 2 FAD BINDING DOMAIN-CONTAINING PROTEIN"/>
    <property type="match status" value="1"/>
</dbReference>
<evidence type="ECO:0000256" key="3">
    <source>
        <dbReference type="ARBA" id="ARBA00022827"/>
    </source>
</evidence>
<dbReference type="GO" id="GO:0016491">
    <property type="term" value="F:oxidoreductase activity"/>
    <property type="evidence" value="ECO:0007669"/>
    <property type="project" value="UniProtKB-KW"/>
</dbReference>
<keyword evidence="4" id="KW-0560">Oxidoreductase</keyword>
<dbReference type="Gene3D" id="3.50.50.60">
    <property type="entry name" value="FAD/NAD(P)-binding domain"/>
    <property type="match status" value="1"/>
</dbReference>
<name>A0A3D9XYG9_PARVE</name>
<evidence type="ECO:0000256" key="4">
    <source>
        <dbReference type="ARBA" id="ARBA00023002"/>
    </source>
</evidence>
<dbReference type="RefSeq" id="WP_166435448.1">
    <property type="nucleotide sequence ID" value="NZ_CP038196.1"/>
</dbReference>